<feature type="region of interest" description="Disordered" evidence="1">
    <location>
        <begin position="1"/>
        <end position="28"/>
    </location>
</feature>
<evidence type="ECO:0000313" key="3">
    <source>
        <dbReference type="Proteomes" id="UP000015105"/>
    </source>
</evidence>
<name>A0A453CVE5_AEGTS</name>
<dbReference type="Gramene" id="AET2Gv20977200.11">
    <property type="protein sequence ID" value="AET2Gv20977200.11"/>
    <property type="gene ID" value="AET2Gv20977200"/>
</dbReference>
<proteinExistence type="predicted"/>
<protein>
    <submittedName>
        <fullName evidence="2">Uncharacterized protein</fullName>
    </submittedName>
</protein>
<dbReference type="Proteomes" id="UP000015105">
    <property type="component" value="Chromosome 2D"/>
</dbReference>
<reference evidence="2" key="5">
    <citation type="journal article" date="2021" name="G3 (Bethesda)">
        <title>Aegilops tauschii genome assembly Aet v5.0 features greater sequence contiguity and improved annotation.</title>
        <authorList>
            <person name="Wang L."/>
            <person name="Zhu T."/>
            <person name="Rodriguez J.C."/>
            <person name="Deal K.R."/>
            <person name="Dubcovsky J."/>
            <person name="McGuire P.E."/>
            <person name="Lux T."/>
            <person name="Spannagl M."/>
            <person name="Mayer K.F.X."/>
            <person name="Baldrich P."/>
            <person name="Meyers B.C."/>
            <person name="Huo N."/>
            <person name="Gu Y.Q."/>
            <person name="Zhou H."/>
            <person name="Devos K.M."/>
            <person name="Bennetzen J.L."/>
            <person name="Unver T."/>
            <person name="Budak H."/>
            <person name="Gulick P.J."/>
            <person name="Galiba G."/>
            <person name="Kalapos B."/>
            <person name="Nelson D.R."/>
            <person name="Li P."/>
            <person name="You F.M."/>
            <person name="Luo M.C."/>
            <person name="Dvorak J."/>
        </authorList>
    </citation>
    <scope>NUCLEOTIDE SEQUENCE [LARGE SCALE GENOMIC DNA]</scope>
    <source>
        <strain evidence="2">cv. AL8/78</strain>
    </source>
</reference>
<keyword evidence="3" id="KW-1185">Reference proteome</keyword>
<reference evidence="2" key="3">
    <citation type="journal article" date="2017" name="Nature">
        <title>Genome sequence of the progenitor of the wheat D genome Aegilops tauschii.</title>
        <authorList>
            <person name="Luo M.C."/>
            <person name="Gu Y.Q."/>
            <person name="Puiu D."/>
            <person name="Wang H."/>
            <person name="Twardziok S.O."/>
            <person name="Deal K.R."/>
            <person name="Huo N."/>
            <person name="Zhu T."/>
            <person name="Wang L."/>
            <person name="Wang Y."/>
            <person name="McGuire P.E."/>
            <person name="Liu S."/>
            <person name="Long H."/>
            <person name="Ramasamy R.K."/>
            <person name="Rodriguez J.C."/>
            <person name="Van S.L."/>
            <person name="Yuan L."/>
            <person name="Wang Z."/>
            <person name="Xia Z."/>
            <person name="Xiao L."/>
            <person name="Anderson O.D."/>
            <person name="Ouyang S."/>
            <person name="Liang Y."/>
            <person name="Zimin A.V."/>
            <person name="Pertea G."/>
            <person name="Qi P."/>
            <person name="Bennetzen J.L."/>
            <person name="Dai X."/>
            <person name="Dawson M.W."/>
            <person name="Muller H.G."/>
            <person name="Kugler K."/>
            <person name="Rivarola-Duarte L."/>
            <person name="Spannagl M."/>
            <person name="Mayer K.F.X."/>
            <person name="Lu F.H."/>
            <person name="Bevan M.W."/>
            <person name="Leroy P."/>
            <person name="Li P."/>
            <person name="You F.M."/>
            <person name="Sun Q."/>
            <person name="Liu Z."/>
            <person name="Lyons E."/>
            <person name="Wicker T."/>
            <person name="Salzberg S.L."/>
            <person name="Devos K.M."/>
            <person name="Dvorak J."/>
        </authorList>
    </citation>
    <scope>NUCLEOTIDE SEQUENCE [LARGE SCALE GENOMIC DNA]</scope>
    <source>
        <strain evidence="2">cv. AL8/78</strain>
    </source>
</reference>
<dbReference type="EnsemblPlants" id="AET2Gv20977200.11">
    <property type="protein sequence ID" value="AET2Gv20977200.11"/>
    <property type="gene ID" value="AET2Gv20977200"/>
</dbReference>
<organism evidence="2 3">
    <name type="scientific">Aegilops tauschii subsp. strangulata</name>
    <name type="common">Goatgrass</name>
    <dbReference type="NCBI Taxonomy" id="200361"/>
    <lineage>
        <taxon>Eukaryota</taxon>
        <taxon>Viridiplantae</taxon>
        <taxon>Streptophyta</taxon>
        <taxon>Embryophyta</taxon>
        <taxon>Tracheophyta</taxon>
        <taxon>Spermatophyta</taxon>
        <taxon>Magnoliopsida</taxon>
        <taxon>Liliopsida</taxon>
        <taxon>Poales</taxon>
        <taxon>Poaceae</taxon>
        <taxon>BOP clade</taxon>
        <taxon>Pooideae</taxon>
        <taxon>Triticodae</taxon>
        <taxon>Triticeae</taxon>
        <taxon>Triticinae</taxon>
        <taxon>Aegilops</taxon>
    </lineage>
</organism>
<evidence type="ECO:0000256" key="1">
    <source>
        <dbReference type="SAM" id="MobiDB-lite"/>
    </source>
</evidence>
<feature type="region of interest" description="Disordered" evidence="1">
    <location>
        <begin position="43"/>
        <end position="68"/>
    </location>
</feature>
<dbReference type="AlphaFoldDB" id="A0A453CVE5"/>
<sequence length="106" mass="11397">MTNPTLRGSRDGNRSASLPRANAPPSVPMRQICSARLVQCPEHLAGTTPSPQRQSPGHGPQANCSHAGTARDVMPSVALCARPESDQGTEHFQTAIIFLQTTTFYR</sequence>
<accession>A0A453CVE5</accession>
<reference evidence="2" key="4">
    <citation type="submission" date="2019-03" db="UniProtKB">
        <authorList>
            <consortium name="EnsemblPlants"/>
        </authorList>
    </citation>
    <scope>IDENTIFICATION</scope>
</reference>
<reference evidence="3" key="2">
    <citation type="journal article" date="2017" name="Nat. Plants">
        <title>The Aegilops tauschii genome reveals multiple impacts of transposons.</title>
        <authorList>
            <person name="Zhao G."/>
            <person name="Zou C."/>
            <person name="Li K."/>
            <person name="Wang K."/>
            <person name="Li T."/>
            <person name="Gao L."/>
            <person name="Zhang X."/>
            <person name="Wang H."/>
            <person name="Yang Z."/>
            <person name="Liu X."/>
            <person name="Jiang W."/>
            <person name="Mao L."/>
            <person name="Kong X."/>
            <person name="Jiao Y."/>
            <person name="Jia J."/>
        </authorList>
    </citation>
    <scope>NUCLEOTIDE SEQUENCE [LARGE SCALE GENOMIC DNA]</scope>
    <source>
        <strain evidence="3">cv. AL8/78</strain>
    </source>
</reference>
<reference evidence="3" key="1">
    <citation type="journal article" date="2014" name="Science">
        <title>Ancient hybridizations among the ancestral genomes of bread wheat.</title>
        <authorList>
            <consortium name="International Wheat Genome Sequencing Consortium,"/>
            <person name="Marcussen T."/>
            <person name="Sandve S.R."/>
            <person name="Heier L."/>
            <person name="Spannagl M."/>
            <person name="Pfeifer M."/>
            <person name="Jakobsen K.S."/>
            <person name="Wulff B.B."/>
            <person name="Steuernagel B."/>
            <person name="Mayer K.F."/>
            <person name="Olsen O.A."/>
        </authorList>
    </citation>
    <scope>NUCLEOTIDE SEQUENCE [LARGE SCALE GENOMIC DNA]</scope>
    <source>
        <strain evidence="3">cv. AL8/78</strain>
    </source>
</reference>
<evidence type="ECO:0000313" key="2">
    <source>
        <dbReference type="EnsemblPlants" id="AET2Gv20977200.11"/>
    </source>
</evidence>